<dbReference type="Proteomes" id="UP001162131">
    <property type="component" value="Unassembled WGS sequence"/>
</dbReference>
<accession>A0AAU9JHJ7</accession>
<comment type="caution">
    <text evidence="2">The sequence shown here is derived from an EMBL/GenBank/DDBJ whole genome shotgun (WGS) entry which is preliminary data.</text>
</comment>
<organism evidence="2 3">
    <name type="scientific">Blepharisma stoltei</name>
    <dbReference type="NCBI Taxonomy" id="1481888"/>
    <lineage>
        <taxon>Eukaryota</taxon>
        <taxon>Sar</taxon>
        <taxon>Alveolata</taxon>
        <taxon>Ciliophora</taxon>
        <taxon>Postciliodesmatophora</taxon>
        <taxon>Heterotrichea</taxon>
        <taxon>Heterotrichida</taxon>
        <taxon>Blepharismidae</taxon>
        <taxon>Blepharisma</taxon>
    </lineage>
</organism>
<gene>
    <name evidence="2" type="ORF">BSTOLATCC_MIC37862</name>
</gene>
<dbReference type="AlphaFoldDB" id="A0AAU9JHJ7"/>
<evidence type="ECO:0000313" key="3">
    <source>
        <dbReference type="Proteomes" id="UP001162131"/>
    </source>
</evidence>
<protein>
    <submittedName>
        <fullName evidence="2">Uncharacterized protein</fullName>
    </submittedName>
</protein>
<evidence type="ECO:0000313" key="2">
    <source>
        <dbReference type="EMBL" id="CAG9325116.1"/>
    </source>
</evidence>
<name>A0AAU9JHJ7_9CILI</name>
<evidence type="ECO:0000256" key="1">
    <source>
        <dbReference type="SAM" id="MobiDB-lite"/>
    </source>
</evidence>
<proteinExistence type="predicted"/>
<reference evidence="2" key="1">
    <citation type="submission" date="2021-09" db="EMBL/GenBank/DDBJ databases">
        <authorList>
            <consortium name="AG Swart"/>
            <person name="Singh M."/>
            <person name="Singh A."/>
            <person name="Seah K."/>
            <person name="Emmerich C."/>
        </authorList>
    </citation>
    <scope>NUCLEOTIDE SEQUENCE</scope>
    <source>
        <strain evidence="2">ATCC30299</strain>
    </source>
</reference>
<dbReference type="EMBL" id="CAJZBQ010000037">
    <property type="protein sequence ID" value="CAG9325116.1"/>
    <property type="molecule type" value="Genomic_DNA"/>
</dbReference>
<feature type="region of interest" description="Disordered" evidence="1">
    <location>
        <begin position="54"/>
        <end position="97"/>
    </location>
</feature>
<keyword evidence="3" id="KW-1185">Reference proteome</keyword>
<sequence length="343" mass="39958">MSKKLTRSSLIGFFTSVIKLQEDAQARVNSLFKDLGSNSIEYLHNTLKSLQHNNSSNKFENYEIPNPHKTPDKPSNSNTLNKYEENKDGKNGSNINSEEITNNIHQDWVVEEALVISSIPAKRQRKKNKMDFPLLDEYRERAEKYKEMIRKLYSIGTKAKTIGKLFSIPLVHIHIIGDWSQTPPEEAARYREMKKRARKLADEGLSIKEISKEISITKAIANLMLNAFPLAIVIKSPKEKKRFIEAAIKENMSKNTMVDTIGIRNKVYLWIDHLNNNEDFSDDEYLEDDGEYDREFIRTVLYEYYLTRSPQIVARRYGISSHEKIIQWARSLEKKQKKNNVDR</sequence>